<dbReference type="OrthoDB" id="19329at2759"/>
<evidence type="ECO:0000313" key="2">
    <source>
        <dbReference type="Proteomes" id="UP000256964"/>
    </source>
</evidence>
<evidence type="ECO:0008006" key="3">
    <source>
        <dbReference type="Google" id="ProtNLM"/>
    </source>
</evidence>
<dbReference type="STRING" id="139420.A0A371DY45"/>
<accession>A0A371DY45</accession>
<organism evidence="1 2">
    <name type="scientific">Lentinus brumalis</name>
    <dbReference type="NCBI Taxonomy" id="2498619"/>
    <lineage>
        <taxon>Eukaryota</taxon>
        <taxon>Fungi</taxon>
        <taxon>Dikarya</taxon>
        <taxon>Basidiomycota</taxon>
        <taxon>Agaricomycotina</taxon>
        <taxon>Agaricomycetes</taxon>
        <taxon>Polyporales</taxon>
        <taxon>Polyporaceae</taxon>
        <taxon>Lentinus</taxon>
    </lineage>
</organism>
<proteinExistence type="predicted"/>
<gene>
    <name evidence="1" type="ORF">OH76DRAFT_1476848</name>
</gene>
<name>A0A371DY45_9APHY</name>
<keyword evidence="2" id="KW-1185">Reference proteome</keyword>
<dbReference type="AlphaFoldDB" id="A0A371DY45"/>
<dbReference type="SUPFAM" id="SSF81606">
    <property type="entry name" value="PP2C-like"/>
    <property type="match status" value="1"/>
</dbReference>
<dbReference type="Gene3D" id="3.60.40.10">
    <property type="entry name" value="PPM-type phosphatase domain"/>
    <property type="match status" value="2"/>
</dbReference>
<evidence type="ECO:0000313" key="1">
    <source>
        <dbReference type="EMBL" id="RDX57465.1"/>
    </source>
</evidence>
<protein>
    <recommendedName>
        <fullName evidence="3">Protein serine/threonine phosphatase 2C</fullName>
    </recommendedName>
</protein>
<dbReference type="Proteomes" id="UP000256964">
    <property type="component" value="Unassembled WGS sequence"/>
</dbReference>
<reference evidence="1 2" key="1">
    <citation type="journal article" date="2018" name="Biotechnol. Biofuels">
        <title>Integrative visual omics of the white-rot fungus Polyporus brumalis exposes the biotechnological potential of its oxidative enzymes for delignifying raw plant biomass.</title>
        <authorList>
            <person name="Miyauchi S."/>
            <person name="Rancon A."/>
            <person name="Drula E."/>
            <person name="Hage H."/>
            <person name="Chaduli D."/>
            <person name="Favel A."/>
            <person name="Grisel S."/>
            <person name="Henrissat B."/>
            <person name="Herpoel-Gimbert I."/>
            <person name="Ruiz-Duenas F.J."/>
            <person name="Chevret D."/>
            <person name="Hainaut M."/>
            <person name="Lin J."/>
            <person name="Wang M."/>
            <person name="Pangilinan J."/>
            <person name="Lipzen A."/>
            <person name="Lesage-Meessen L."/>
            <person name="Navarro D."/>
            <person name="Riley R."/>
            <person name="Grigoriev I.V."/>
            <person name="Zhou S."/>
            <person name="Raouche S."/>
            <person name="Rosso M.N."/>
        </authorList>
    </citation>
    <scope>NUCLEOTIDE SEQUENCE [LARGE SCALE GENOMIC DNA]</scope>
    <source>
        <strain evidence="1 2">BRFM 1820</strain>
    </source>
</reference>
<dbReference type="InterPro" id="IPR036457">
    <property type="entry name" value="PPM-type-like_dom_sf"/>
</dbReference>
<dbReference type="EMBL" id="KZ857379">
    <property type="protein sequence ID" value="RDX57465.1"/>
    <property type="molecule type" value="Genomic_DNA"/>
</dbReference>
<sequence>MSDLETARANVRSVCIATKTDFGAHTVTFQPLLTRQSEDRLVTECWEIQGQKWLFLAVCDGIGGCYASQNVAANLPGRIRDGLVGVLEKIVQKPLNRGNVVEAEPSISTMLVEVVLAFDDNIGQALRDICPRPRRLSPEQRESLIEEHKDIILSAYNATTLSAALVNVTHGFMWAIGVGDSTIAIGNYAFKCPASYSKYLFKFLPWSGETDFNVLAKRIKKPPYMSAEPSVKFVDLQPYRSKHPVLTIFTDGVDNVVDDKWVFRPGSPSGADPCEVVSKLLQFEMDPSLEELLGHHIEPRWSRSEGNKAVDILGNLVGGTSADRLKMVLDQDRLVDEDPVSGLYIDDVSIIVYEISS</sequence>